<evidence type="ECO:0000256" key="3">
    <source>
        <dbReference type="ARBA" id="ARBA00022490"/>
    </source>
</evidence>
<evidence type="ECO:0000256" key="10">
    <source>
        <dbReference type="ARBA" id="ARBA00074866"/>
    </source>
</evidence>
<feature type="domain" description="Tr-type G" evidence="11">
    <location>
        <begin position="238"/>
        <end position="467"/>
    </location>
</feature>
<evidence type="ECO:0000256" key="6">
    <source>
        <dbReference type="ARBA" id="ARBA00022917"/>
    </source>
</evidence>
<dbReference type="InterPro" id="IPR009001">
    <property type="entry name" value="Transl_elong_EF1A/Init_IF2_C"/>
</dbReference>
<comment type="subunit">
    <text evidence="9">Component of the Dom34-Hbs1 complex, also named Pelota-HBS1L complex, composed of dom34 and hbs1.</text>
</comment>
<evidence type="ECO:0000256" key="5">
    <source>
        <dbReference type="ARBA" id="ARBA00022801"/>
    </source>
</evidence>
<comment type="subcellular location">
    <subcellularLocation>
        <location evidence="1">Cytoplasm</location>
    </subcellularLocation>
</comment>
<dbReference type="GO" id="GO:0005525">
    <property type="term" value="F:GTP binding"/>
    <property type="evidence" value="ECO:0007669"/>
    <property type="project" value="UniProtKB-KW"/>
</dbReference>
<dbReference type="FunFam" id="2.40.30.10:FF:000070">
    <property type="entry name" value="Translation elongation factor EF-1 subunit"/>
    <property type="match status" value="1"/>
</dbReference>
<dbReference type="InterPro" id="IPR027417">
    <property type="entry name" value="P-loop_NTPase"/>
</dbReference>
<reference evidence="12" key="2">
    <citation type="submission" date="2021-01" db="EMBL/GenBank/DDBJ databases">
        <authorList>
            <person name="Schikora-Tamarit M.A."/>
        </authorList>
    </citation>
    <scope>NUCLEOTIDE SEQUENCE</scope>
    <source>
        <strain evidence="12">CBS6341</strain>
    </source>
</reference>
<dbReference type="EMBL" id="JAEUBF010000390">
    <property type="protein sequence ID" value="KAH3679081.1"/>
    <property type="molecule type" value="Genomic_DNA"/>
</dbReference>
<evidence type="ECO:0000313" key="13">
    <source>
        <dbReference type="Proteomes" id="UP000769528"/>
    </source>
</evidence>
<dbReference type="SUPFAM" id="SSF52540">
    <property type="entry name" value="P-loop containing nucleoside triphosphate hydrolases"/>
    <property type="match status" value="1"/>
</dbReference>
<dbReference type="Pfam" id="PF03144">
    <property type="entry name" value="GTP_EFTU_D2"/>
    <property type="match status" value="1"/>
</dbReference>
<dbReference type="PROSITE" id="PS00301">
    <property type="entry name" value="G_TR_1"/>
    <property type="match status" value="1"/>
</dbReference>
<dbReference type="Pfam" id="PF00009">
    <property type="entry name" value="GTP_EFTU"/>
    <property type="match status" value="1"/>
</dbReference>
<evidence type="ECO:0000256" key="2">
    <source>
        <dbReference type="ARBA" id="ARBA00007249"/>
    </source>
</evidence>
<sequence length="662" mass="74045">MIDKKDGKPLSKIALLAKARAEKRAQESQTTPVKTSVSILDKLKSKKNDQLENKPIEKRKQTSKLYNLAAFKSSKLKTFEPAPFKEESKLETIPKEVFVPKEPQLEPTLTLIDISFNTSSTSSSKYRPSSISKASSILVNHSRSELPESYKRKLEEHHLNTIYFPYTNTQLVKKLKTNFNKPSPDDIVIDAQKSAFEIEKKTEKVIEKVQKLKITSKTPTKPKFKIDVDAELTKRKAKPNTSFVVIGHVDAGKSTLTGRLLLESNVVDKNTYTKLKREAEKSGKGSFSLAWVMDQTPEERDRGVTIDINSSQFETPNANFTIVDAPGHKDFVPNMITGVSQADIAVLVVDASINAFESGFNLDGQTKEHTILAKSLGINKIIVAVNKMDNVDWEETRFEEIKLQLYEFLKFTGFKQSEIQFIPISGLSGLNVVKIPESDTDKRKLKWYSGSTLLQALESADKFERNTSLPFVLSINDIESSSLEFIGRIETGIIQPGETVIFSPSNQIGIVDSLTVNNQKAQIGIAGDSISLKVKDIELDEIQIGDVISIVNHNVPSVKSFKSKLLLFDLNRPILLGTEFMLFRGNVQQPAKISNIISLFDKITGEKLNKKPKHLSSKQSALVEIQLQRELPLELFKDNQSLGRFVLRKDGFTIGAGVVEEF</sequence>
<organism evidence="12 13">
    <name type="scientific">Wickerhamomyces mucosus</name>
    <dbReference type="NCBI Taxonomy" id="1378264"/>
    <lineage>
        <taxon>Eukaryota</taxon>
        <taxon>Fungi</taxon>
        <taxon>Dikarya</taxon>
        <taxon>Ascomycota</taxon>
        <taxon>Saccharomycotina</taxon>
        <taxon>Saccharomycetes</taxon>
        <taxon>Phaffomycetales</taxon>
        <taxon>Wickerhamomycetaceae</taxon>
        <taxon>Wickerhamomyces</taxon>
    </lineage>
</organism>
<gene>
    <name evidence="12" type="ORF">WICMUC_001277</name>
</gene>
<comment type="similarity">
    <text evidence="2">Belongs to the TRAFAC class translation factor GTPase superfamily. Classic translation factor GTPase family. EF-Tu/EF-1A subfamily.</text>
</comment>
<evidence type="ECO:0000259" key="11">
    <source>
        <dbReference type="PROSITE" id="PS51722"/>
    </source>
</evidence>
<dbReference type="GO" id="GO:0006412">
    <property type="term" value="P:translation"/>
    <property type="evidence" value="ECO:0007669"/>
    <property type="project" value="UniProtKB-KW"/>
</dbReference>
<evidence type="ECO:0000256" key="9">
    <source>
        <dbReference type="ARBA" id="ARBA00063537"/>
    </source>
</evidence>
<keyword evidence="13" id="KW-1185">Reference proteome</keyword>
<dbReference type="PROSITE" id="PS51722">
    <property type="entry name" value="G_TR_2"/>
    <property type="match status" value="1"/>
</dbReference>
<keyword evidence="4" id="KW-0547">Nucleotide-binding</keyword>
<evidence type="ECO:0000256" key="7">
    <source>
        <dbReference type="ARBA" id="ARBA00023134"/>
    </source>
</evidence>
<evidence type="ECO:0000256" key="4">
    <source>
        <dbReference type="ARBA" id="ARBA00022741"/>
    </source>
</evidence>
<evidence type="ECO:0000256" key="1">
    <source>
        <dbReference type="ARBA" id="ARBA00004496"/>
    </source>
</evidence>
<accession>A0A9P8THK5</accession>
<dbReference type="Proteomes" id="UP000769528">
    <property type="component" value="Unassembled WGS sequence"/>
</dbReference>
<protein>
    <recommendedName>
        <fullName evidence="10">Elongation factor 1 alpha-like protein</fullName>
    </recommendedName>
</protein>
<dbReference type="SUPFAM" id="SSF50465">
    <property type="entry name" value="EF-Tu/eEF-1alpha/eIF2-gamma C-terminal domain"/>
    <property type="match status" value="1"/>
</dbReference>
<evidence type="ECO:0000256" key="8">
    <source>
        <dbReference type="ARBA" id="ARBA00049117"/>
    </source>
</evidence>
<dbReference type="Gene3D" id="3.40.50.300">
    <property type="entry name" value="P-loop containing nucleotide triphosphate hydrolases"/>
    <property type="match status" value="1"/>
</dbReference>
<comment type="caution">
    <text evidence="12">The sequence shown here is derived from an EMBL/GenBank/DDBJ whole genome shotgun (WGS) entry which is preliminary data.</text>
</comment>
<dbReference type="GO" id="GO:0003924">
    <property type="term" value="F:GTPase activity"/>
    <property type="evidence" value="ECO:0007669"/>
    <property type="project" value="InterPro"/>
</dbReference>
<dbReference type="AlphaFoldDB" id="A0A9P8THK5"/>
<dbReference type="InterPro" id="IPR054696">
    <property type="entry name" value="GTP-eEF1A_C"/>
</dbReference>
<dbReference type="GO" id="GO:1990533">
    <property type="term" value="C:Dom34-Hbs1 complex"/>
    <property type="evidence" value="ECO:0007669"/>
    <property type="project" value="UniProtKB-ARBA"/>
</dbReference>
<name>A0A9P8THK5_9ASCO</name>
<keyword evidence="6" id="KW-0648">Protein biosynthesis</keyword>
<comment type="catalytic activity">
    <reaction evidence="8">
        <text>GTP + H2O = GDP + phosphate + H(+)</text>
        <dbReference type="Rhea" id="RHEA:19669"/>
        <dbReference type="ChEBI" id="CHEBI:15377"/>
        <dbReference type="ChEBI" id="CHEBI:15378"/>
        <dbReference type="ChEBI" id="CHEBI:37565"/>
        <dbReference type="ChEBI" id="CHEBI:43474"/>
        <dbReference type="ChEBI" id="CHEBI:58189"/>
    </reaction>
    <physiologicalReaction direction="left-to-right" evidence="8">
        <dbReference type="Rhea" id="RHEA:19670"/>
    </physiologicalReaction>
</comment>
<dbReference type="FunFam" id="3.40.50.300:FF:000204">
    <property type="entry name" value="Translation elongation factor Tu"/>
    <property type="match status" value="1"/>
</dbReference>
<dbReference type="GO" id="GO:0005737">
    <property type="term" value="C:cytoplasm"/>
    <property type="evidence" value="ECO:0007669"/>
    <property type="project" value="UniProtKB-SubCell"/>
</dbReference>
<evidence type="ECO:0000313" key="12">
    <source>
        <dbReference type="EMBL" id="KAH3679081.1"/>
    </source>
</evidence>
<dbReference type="CDD" id="cd01883">
    <property type="entry name" value="EF1_alpha"/>
    <property type="match status" value="1"/>
</dbReference>
<dbReference type="SUPFAM" id="SSF50447">
    <property type="entry name" value="Translation proteins"/>
    <property type="match status" value="1"/>
</dbReference>
<dbReference type="InterPro" id="IPR000795">
    <property type="entry name" value="T_Tr_GTP-bd_dom"/>
</dbReference>
<dbReference type="InterPro" id="IPR005225">
    <property type="entry name" value="Small_GTP-bd"/>
</dbReference>
<keyword evidence="5" id="KW-0378">Hydrolase</keyword>
<reference evidence="12" key="1">
    <citation type="journal article" date="2021" name="Open Biol.">
        <title>Shared evolutionary footprints suggest mitochondrial oxidative damage underlies multiple complex I losses in fungi.</title>
        <authorList>
            <person name="Schikora-Tamarit M.A."/>
            <person name="Marcet-Houben M."/>
            <person name="Nosek J."/>
            <person name="Gabaldon T."/>
        </authorList>
    </citation>
    <scope>NUCLEOTIDE SEQUENCE</scope>
    <source>
        <strain evidence="12">CBS6341</strain>
    </source>
</reference>
<dbReference type="NCBIfam" id="TIGR00231">
    <property type="entry name" value="small_GTP"/>
    <property type="match status" value="1"/>
</dbReference>
<dbReference type="OrthoDB" id="342024at2759"/>
<keyword evidence="7" id="KW-0342">GTP-binding</keyword>
<dbReference type="PANTHER" id="PTHR23115">
    <property type="entry name" value="TRANSLATION FACTOR"/>
    <property type="match status" value="1"/>
</dbReference>
<dbReference type="CDD" id="cd04093">
    <property type="entry name" value="HBS1_C_III"/>
    <property type="match status" value="1"/>
</dbReference>
<dbReference type="InterPro" id="IPR031157">
    <property type="entry name" value="G_TR_CS"/>
</dbReference>
<dbReference type="InterPro" id="IPR050100">
    <property type="entry name" value="TRAFAC_GTPase_members"/>
</dbReference>
<dbReference type="InterPro" id="IPR009000">
    <property type="entry name" value="Transl_B-barrel_sf"/>
</dbReference>
<dbReference type="Pfam" id="PF22594">
    <property type="entry name" value="GTP-eEF1A_C"/>
    <property type="match status" value="1"/>
</dbReference>
<dbReference type="InterPro" id="IPR004161">
    <property type="entry name" value="EFTu-like_2"/>
</dbReference>
<proteinExistence type="inferred from homology"/>
<keyword evidence="3" id="KW-0963">Cytoplasm</keyword>
<dbReference type="PRINTS" id="PR00315">
    <property type="entry name" value="ELONGATNFCT"/>
</dbReference>
<dbReference type="Gene3D" id="2.40.30.10">
    <property type="entry name" value="Translation factors"/>
    <property type="match status" value="2"/>
</dbReference>